<keyword evidence="1" id="KW-0808">Transferase</keyword>
<dbReference type="CDD" id="cd24138">
    <property type="entry name" value="TtcA-like"/>
    <property type="match status" value="1"/>
</dbReference>
<protein>
    <submittedName>
        <fullName evidence="3">tRNA 2-thiocytidine(32) synthetase TtcA</fullName>
    </submittedName>
</protein>
<dbReference type="Pfam" id="PF01171">
    <property type="entry name" value="ATP_bind_3"/>
    <property type="match status" value="1"/>
</dbReference>
<reference evidence="3" key="1">
    <citation type="journal article" date="2021" name="PeerJ">
        <title>Extensive microbial diversity within the chicken gut microbiome revealed by metagenomics and culture.</title>
        <authorList>
            <person name="Gilroy R."/>
            <person name="Ravi A."/>
            <person name="Getino M."/>
            <person name="Pursley I."/>
            <person name="Horton D.L."/>
            <person name="Alikhan N.F."/>
            <person name="Baker D."/>
            <person name="Gharbi K."/>
            <person name="Hall N."/>
            <person name="Watson M."/>
            <person name="Adriaenssens E.M."/>
            <person name="Foster-Nyarko E."/>
            <person name="Jarju S."/>
            <person name="Secka A."/>
            <person name="Antonio M."/>
            <person name="Oren A."/>
            <person name="Chaudhuri R.R."/>
            <person name="La Ragione R."/>
            <person name="Hildebrand F."/>
            <person name="Pallen M.J."/>
        </authorList>
    </citation>
    <scope>NUCLEOTIDE SEQUENCE</scope>
    <source>
        <strain evidence="3">USAMLcec3-2134</strain>
    </source>
</reference>
<dbReference type="PANTHER" id="PTHR43686:SF1">
    <property type="entry name" value="AMINOTRAN_5 DOMAIN-CONTAINING PROTEIN"/>
    <property type="match status" value="1"/>
</dbReference>
<dbReference type="Gene3D" id="3.40.50.620">
    <property type="entry name" value="HUPs"/>
    <property type="match status" value="1"/>
</dbReference>
<comment type="caution">
    <text evidence="3">The sequence shown here is derived from an EMBL/GenBank/DDBJ whole genome shotgun (WGS) entry which is preliminary data.</text>
</comment>
<dbReference type="PIRSF" id="PIRSF004976">
    <property type="entry name" value="ATPase_YdaO"/>
    <property type="match status" value="1"/>
</dbReference>
<dbReference type="AlphaFoldDB" id="A0A9D2MPJ8"/>
<dbReference type="InterPro" id="IPR011063">
    <property type="entry name" value="TilS/TtcA_N"/>
</dbReference>
<dbReference type="GO" id="GO:0008033">
    <property type="term" value="P:tRNA processing"/>
    <property type="evidence" value="ECO:0007669"/>
    <property type="project" value="InterPro"/>
</dbReference>
<evidence type="ECO:0000256" key="1">
    <source>
        <dbReference type="ARBA" id="ARBA00022679"/>
    </source>
</evidence>
<reference evidence="3" key="2">
    <citation type="submission" date="2021-04" db="EMBL/GenBank/DDBJ databases">
        <authorList>
            <person name="Gilroy R."/>
        </authorList>
    </citation>
    <scope>NUCLEOTIDE SEQUENCE</scope>
    <source>
        <strain evidence="3">USAMLcec3-2134</strain>
    </source>
</reference>
<gene>
    <name evidence="3" type="ORF">H9763_02020</name>
</gene>
<dbReference type="SUPFAM" id="SSF52402">
    <property type="entry name" value="Adenine nucleotide alpha hydrolases-like"/>
    <property type="match status" value="1"/>
</dbReference>
<feature type="domain" description="tRNA(Ile)-lysidine/2-thiocytidine synthase N-terminal" evidence="2">
    <location>
        <begin position="26"/>
        <end position="198"/>
    </location>
</feature>
<dbReference type="Proteomes" id="UP000886883">
    <property type="component" value="Unassembled WGS sequence"/>
</dbReference>
<dbReference type="GO" id="GO:0016740">
    <property type="term" value="F:transferase activity"/>
    <property type="evidence" value="ECO:0007669"/>
    <property type="project" value="UniProtKB-KW"/>
</dbReference>
<dbReference type="InterPro" id="IPR035107">
    <property type="entry name" value="tRNA_thiolation_TtcA_Ctu1"/>
</dbReference>
<proteinExistence type="predicted"/>
<organism evidence="3 4">
    <name type="scientific">Candidatus Eisenbergiella merdigallinarum</name>
    <dbReference type="NCBI Taxonomy" id="2838552"/>
    <lineage>
        <taxon>Bacteria</taxon>
        <taxon>Bacillati</taxon>
        <taxon>Bacillota</taxon>
        <taxon>Clostridia</taxon>
        <taxon>Lachnospirales</taxon>
        <taxon>Lachnospiraceae</taxon>
        <taxon>Eisenbergiella</taxon>
    </lineage>
</organism>
<dbReference type="PANTHER" id="PTHR43686">
    <property type="entry name" value="SULFURTRANSFERASE-RELATED"/>
    <property type="match status" value="1"/>
</dbReference>
<evidence type="ECO:0000259" key="2">
    <source>
        <dbReference type="Pfam" id="PF01171"/>
    </source>
</evidence>
<dbReference type="InterPro" id="IPR014729">
    <property type="entry name" value="Rossmann-like_a/b/a_fold"/>
</dbReference>
<name>A0A9D2MPJ8_9FIRM</name>
<evidence type="ECO:0000313" key="4">
    <source>
        <dbReference type="Proteomes" id="UP000886883"/>
    </source>
</evidence>
<dbReference type="EMBL" id="DWXE01000006">
    <property type="protein sequence ID" value="HJB90224.1"/>
    <property type="molecule type" value="Genomic_DNA"/>
</dbReference>
<sequence>MKLQQLLSYVRRAVDDYDMIQEGDRIAVGISGGKDSLAMLHALCGLRRFYPKKFSLHAVTVDLGFDNLDLSRIQQMCRELDVPYTIVRTQIADIIFHQRKETNPCALCAKMRKGALNDAIKAAGCNKVAYAHHQDDVVETMLMSLIFEGRFHTFAPVTWLDRMELTVIRPMLYLKEADIIGFIHKNDIPVVKSPCPADGHTKREYTKQLLRQLNLENPGVKERMFTAIRTGNLKGWPAVELRAKGRERKEGDGNG</sequence>
<accession>A0A9D2MPJ8</accession>
<evidence type="ECO:0000313" key="3">
    <source>
        <dbReference type="EMBL" id="HJB90224.1"/>
    </source>
</evidence>